<keyword evidence="6" id="KW-1185">Reference proteome</keyword>
<dbReference type="GO" id="GO:0004414">
    <property type="term" value="F:homoserine O-acetyltransferase activity"/>
    <property type="evidence" value="ECO:0007669"/>
    <property type="project" value="TreeGrafter"/>
</dbReference>
<evidence type="ECO:0000259" key="4">
    <source>
        <dbReference type="Pfam" id="PF00561"/>
    </source>
</evidence>
<evidence type="ECO:0000313" key="6">
    <source>
        <dbReference type="Proteomes" id="UP000261931"/>
    </source>
</evidence>
<dbReference type="Gene3D" id="3.40.50.1820">
    <property type="entry name" value="alpha/beta hydrolase"/>
    <property type="match status" value="1"/>
</dbReference>
<dbReference type="PANTHER" id="PTHR32268:SF11">
    <property type="entry name" value="HOMOSERINE O-ACETYLTRANSFERASE"/>
    <property type="match status" value="1"/>
</dbReference>
<keyword evidence="2" id="KW-0486">Methionine biosynthesis</keyword>
<sequence>MVDAPSDAGIRELDLRLADGRVVRARVAYTSQGPEDAPAYLLLHGYTGSHFALDPSGPAADAGWAAAWAGPGKALDTRRHRVITMNLPGSAYGSGWDGADRTHASVAAMADAACGLLDALGIARLGGVIGYSFGGYLALQLRAAWPSRVRRALALCSARQGRGSLDGLDALRRLDDPDKRYAFRVETLMRNGLTQWARDQGPQALARELGRVRQWAQEFTPDALWRLRAAAATFALPAWPSDTTALQAASDALFPPTADRPARAATVPTPYGHQGLLLDPDPWVEPIAAWIDGRDLSHPTHTGDTP</sequence>
<dbReference type="EMBL" id="QVLS01000006">
    <property type="protein sequence ID" value="RFP78777.1"/>
    <property type="molecule type" value="Genomic_DNA"/>
</dbReference>
<feature type="domain" description="AB hydrolase-1" evidence="4">
    <location>
        <begin position="41"/>
        <end position="206"/>
    </location>
</feature>
<dbReference type="PANTHER" id="PTHR32268">
    <property type="entry name" value="HOMOSERINE O-ACETYLTRANSFERASE"/>
    <property type="match status" value="1"/>
</dbReference>
<dbReference type="GO" id="GO:0009092">
    <property type="term" value="P:homoserine metabolic process"/>
    <property type="evidence" value="ECO:0007669"/>
    <property type="project" value="TreeGrafter"/>
</dbReference>
<accession>A0A372EJJ9</accession>
<dbReference type="RefSeq" id="WP_116959107.1">
    <property type="nucleotide sequence ID" value="NZ_QVLS01000006.1"/>
</dbReference>
<gene>
    <name evidence="5" type="ORF">DY262_11870</name>
</gene>
<dbReference type="AlphaFoldDB" id="A0A372EJJ9"/>
<evidence type="ECO:0000256" key="3">
    <source>
        <dbReference type="ARBA" id="ARBA00023315"/>
    </source>
</evidence>
<proteinExistence type="predicted"/>
<dbReference type="InterPro" id="IPR000073">
    <property type="entry name" value="AB_hydrolase_1"/>
</dbReference>
<evidence type="ECO:0000256" key="2">
    <source>
        <dbReference type="ARBA" id="ARBA00023167"/>
    </source>
</evidence>
<dbReference type="InterPro" id="IPR029058">
    <property type="entry name" value="AB_hydrolase_fold"/>
</dbReference>
<evidence type="ECO:0000256" key="1">
    <source>
        <dbReference type="ARBA" id="ARBA00022679"/>
    </source>
</evidence>
<dbReference type="Proteomes" id="UP000261931">
    <property type="component" value="Unassembled WGS sequence"/>
</dbReference>
<dbReference type="GO" id="GO:0016787">
    <property type="term" value="F:hydrolase activity"/>
    <property type="evidence" value="ECO:0007669"/>
    <property type="project" value="UniProtKB-KW"/>
</dbReference>
<name>A0A372EJJ9_9BURK</name>
<protein>
    <submittedName>
        <fullName evidence="5">Alpha/beta fold hydrolase</fullName>
    </submittedName>
</protein>
<evidence type="ECO:0000313" key="5">
    <source>
        <dbReference type="EMBL" id="RFP78777.1"/>
    </source>
</evidence>
<dbReference type="SUPFAM" id="SSF53474">
    <property type="entry name" value="alpha/beta-Hydrolases"/>
    <property type="match status" value="1"/>
</dbReference>
<dbReference type="InterPro" id="IPR008220">
    <property type="entry name" value="HAT_MetX-like"/>
</dbReference>
<dbReference type="GO" id="GO:0009086">
    <property type="term" value="P:methionine biosynthetic process"/>
    <property type="evidence" value="ECO:0007669"/>
    <property type="project" value="UniProtKB-KW"/>
</dbReference>
<comment type="caution">
    <text evidence="5">The sequence shown here is derived from an EMBL/GenBank/DDBJ whole genome shotgun (WGS) entry which is preliminary data.</text>
</comment>
<organism evidence="5 6">
    <name type="scientific">Hydrogenophaga borbori</name>
    <dbReference type="NCBI Taxonomy" id="2294117"/>
    <lineage>
        <taxon>Bacteria</taxon>
        <taxon>Pseudomonadati</taxon>
        <taxon>Pseudomonadota</taxon>
        <taxon>Betaproteobacteria</taxon>
        <taxon>Burkholderiales</taxon>
        <taxon>Comamonadaceae</taxon>
        <taxon>Hydrogenophaga</taxon>
    </lineage>
</organism>
<keyword evidence="3" id="KW-0012">Acyltransferase</keyword>
<dbReference type="Pfam" id="PF00561">
    <property type="entry name" value="Abhydrolase_1"/>
    <property type="match status" value="1"/>
</dbReference>
<reference evidence="5 6" key="1">
    <citation type="submission" date="2018-08" db="EMBL/GenBank/DDBJ databases">
        <title>Hydrogenophaga sp. LA-38 isolated from sludge.</title>
        <authorList>
            <person name="Im W.-T."/>
        </authorList>
    </citation>
    <scope>NUCLEOTIDE SEQUENCE [LARGE SCALE GENOMIC DNA]</scope>
    <source>
        <strain evidence="5 6">LA-38</strain>
    </source>
</reference>
<keyword evidence="5" id="KW-0378">Hydrolase</keyword>
<keyword evidence="1" id="KW-0808">Transferase</keyword>
<keyword evidence="2" id="KW-0028">Amino-acid biosynthesis</keyword>